<evidence type="ECO:0000313" key="9">
    <source>
        <dbReference type="EMBL" id="KFV83861.1"/>
    </source>
</evidence>
<evidence type="ECO:0000256" key="8">
    <source>
        <dbReference type="ARBA" id="ARBA00045517"/>
    </source>
</evidence>
<evidence type="ECO:0000313" key="10">
    <source>
        <dbReference type="Proteomes" id="UP000053584"/>
    </source>
</evidence>
<evidence type="ECO:0000256" key="7">
    <source>
        <dbReference type="ARBA" id="ARBA00033453"/>
    </source>
</evidence>
<keyword evidence="5" id="KW-0968">Cytoplasmic vesicle</keyword>
<evidence type="ECO:0000256" key="1">
    <source>
        <dbReference type="ARBA" id="ARBA00004218"/>
    </source>
</evidence>
<feature type="non-terminal residue" evidence="9">
    <location>
        <position position="1"/>
    </location>
</feature>
<protein>
    <recommendedName>
        <fullName evidence="2">Acrosin-binding protein</fullName>
    </recommendedName>
    <alternativeName>
        <fullName evidence="6">Acrosin-binding protein, 60 kDa form</fullName>
    </alternativeName>
    <alternativeName>
        <fullName evidence="7">Proacrosin-binding protein sp32</fullName>
    </alternativeName>
</protein>
<organism evidence="9 10">
    <name type="scientific">Struthio camelus australis</name>
    <dbReference type="NCBI Taxonomy" id="441894"/>
    <lineage>
        <taxon>Eukaryota</taxon>
        <taxon>Metazoa</taxon>
        <taxon>Chordata</taxon>
        <taxon>Craniata</taxon>
        <taxon>Vertebrata</taxon>
        <taxon>Euteleostomi</taxon>
        <taxon>Archelosauria</taxon>
        <taxon>Archosauria</taxon>
        <taxon>Dinosauria</taxon>
        <taxon>Saurischia</taxon>
        <taxon>Theropoda</taxon>
        <taxon>Coelurosauria</taxon>
        <taxon>Aves</taxon>
        <taxon>Palaeognathae</taxon>
        <taxon>Struthioniformes</taxon>
        <taxon>Struthionidae</taxon>
        <taxon>Struthio</taxon>
    </lineage>
</organism>
<dbReference type="EMBL" id="KL206566">
    <property type="protein sequence ID" value="KFV83861.1"/>
    <property type="molecule type" value="Genomic_DNA"/>
</dbReference>
<keyword evidence="4" id="KW-0732">Signal</keyword>
<dbReference type="AlphaFoldDB" id="A0A093HQH1"/>
<keyword evidence="3" id="KW-0597">Phosphoprotein</keyword>
<evidence type="ECO:0000256" key="2">
    <source>
        <dbReference type="ARBA" id="ARBA00018940"/>
    </source>
</evidence>
<feature type="non-terminal residue" evidence="9">
    <location>
        <position position="90"/>
    </location>
</feature>
<reference evidence="9 10" key="1">
    <citation type="submission" date="2014-04" db="EMBL/GenBank/DDBJ databases">
        <title>Genome evolution of avian class.</title>
        <authorList>
            <person name="Zhang G."/>
            <person name="Li C."/>
        </authorList>
    </citation>
    <scope>NUCLEOTIDE SEQUENCE [LARGE SCALE GENOMIC DNA]</scope>
    <source>
        <strain evidence="9">BGI_N308</strain>
    </source>
</reference>
<dbReference type="GO" id="GO:0005634">
    <property type="term" value="C:nucleus"/>
    <property type="evidence" value="ECO:0007669"/>
    <property type="project" value="TreeGrafter"/>
</dbReference>
<accession>A0A093HQH1</accession>
<sequence>AQQQGTPLSDHEYRQFFRPLRAAHRASTACLIRALYGCQNPLVRRLDEYENHGVIPEGPICSELPGIPFFPDFCAFSFYRCTRKRYFIKV</sequence>
<evidence type="ECO:0000256" key="5">
    <source>
        <dbReference type="ARBA" id="ARBA00023329"/>
    </source>
</evidence>
<evidence type="ECO:0000256" key="6">
    <source>
        <dbReference type="ARBA" id="ARBA00032734"/>
    </source>
</evidence>
<dbReference type="GO" id="GO:0001669">
    <property type="term" value="C:acrosomal vesicle"/>
    <property type="evidence" value="ECO:0007669"/>
    <property type="project" value="UniProtKB-SubCell"/>
</dbReference>
<comment type="subcellular location">
    <subcellularLocation>
        <location evidence="1">Cytoplasmic vesicle</location>
        <location evidence="1">Secretory vesicle</location>
        <location evidence="1">Acrosome</location>
    </subcellularLocation>
</comment>
<keyword evidence="10" id="KW-1185">Reference proteome</keyword>
<dbReference type="PANTHER" id="PTHR21362:SF1">
    <property type="entry name" value="ACROSIN-BINDING PROTEIN"/>
    <property type="match status" value="1"/>
</dbReference>
<dbReference type="PANTHER" id="PTHR21362">
    <property type="entry name" value="ACROSIN-BINDING PROTEIN"/>
    <property type="match status" value="1"/>
</dbReference>
<dbReference type="Pfam" id="PF07222">
    <property type="entry name" value="PBP_sp32"/>
    <property type="match status" value="1"/>
</dbReference>
<gene>
    <name evidence="9" type="ORF">N308_00389</name>
</gene>
<comment type="function">
    <text evidence="8">Acrosomal protein that maintains proacrosin (pro-ACR) as an enzymatically inactive zymogen in the acrosome. Involved also in the acrosome formation.</text>
</comment>
<evidence type="ECO:0000256" key="3">
    <source>
        <dbReference type="ARBA" id="ARBA00022553"/>
    </source>
</evidence>
<evidence type="ECO:0000256" key="4">
    <source>
        <dbReference type="ARBA" id="ARBA00022729"/>
    </source>
</evidence>
<dbReference type="InterPro" id="IPR009865">
    <property type="entry name" value="Proacrosin-bd"/>
</dbReference>
<name>A0A093HQH1_STRCA</name>
<dbReference type="Proteomes" id="UP000053584">
    <property type="component" value="Unassembled WGS sequence"/>
</dbReference>
<proteinExistence type="predicted"/>